<proteinExistence type="predicted"/>
<evidence type="ECO:0000259" key="3">
    <source>
        <dbReference type="Pfam" id="PF20153"/>
    </source>
</evidence>
<feature type="transmembrane region" description="Helical" evidence="2">
    <location>
        <begin position="225"/>
        <end position="246"/>
    </location>
</feature>
<feature type="domain" description="DUF6535" evidence="3">
    <location>
        <begin position="42"/>
        <end position="219"/>
    </location>
</feature>
<evidence type="ECO:0000256" key="1">
    <source>
        <dbReference type="SAM" id="MobiDB-lite"/>
    </source>
</evidence>
<feature type="compositionally biased region" description="Acidic residues" evidence="1">
    <location>
        <begin position="693"/>
        <end position="714"/>
    </location>
</feature>
<reference evidence="4 5" key="1">
    <citation type="journal article" date="2019" name="Nat. Ecol. Evol.">
        <title>Megaphylogeny resolves global patterns of mushroom evolution.</title>
        <authorList>
            <person name="Varga T."/>
            <person name="Krizsan K."/>
            <person name="Foldi C."/>
            <person name="Dima B."/>
            <person name="Sanchez-Garcia M."/>
            <person name="Sanchez-Ramirez S."/>
            <person name="Szollosi G.J."/>
            <person name="Szarkandi J.G."/>
            <person name="Papp V."/>
            <person name="Albert L."/>
            <person name="Andreopoulos W."/>
            <person name="Angelini C."/>
            <person name="Antonin V."/>
            <person name="Barry K.W."/>
            <person name="Bougher N.L."/>
            <person name="Buchanan P."/>
            <person name="Buyck B."/>
            <person name="Bense V."/>
            <person name="Catcheside P."/>
            <person name="Chovatia M."/>
            <person name="Cooper J."/>
            <person name="Damon W."/>
            <person name="Desjardin D."/>
            <person name="Finy P."/>
            <person name="Geml J."/>
            <person name="Haridas S."/>
            <person name="Hughes K."/>
            <person name="Justo A."/>
            <person name="Karasinski D."/>
            <person name="Kautmanova I."/>
            <person name="Kiss B."/>
            <person name="Kocsube S."/>
            <person name="Kotiranta H."/>
            <person name="LaButti K.M."/>
            <person name="Lechner B.E."/>
            <person name="Liimatainen K."/>
            <person name="Lipzen A."/>
            <person name="Lukacs Z."/>
            <person name="Mihaltcheva S."/>
            <person name="Morgado L.N."/>
            <person name="Niskanen T."/>
            <person name="Noordeloos M.E."/>
            <person name="Ohm R.A."/>
            <person name="Ortiz-Santana B."/>
            <person name="Ovrebo C."/>
            <person name="Racz N."/>
            <person name="Riley R."/>
            <person name="Savchenko A."/>
            <person name="Shiryaev A."/>
            <person name="Soop K."/>
            <person name="Spirin V."/>
            <person name="Szebenyi C."/>
            <person name="Tomsovsky M."/>
            <person name="Tulloss R.E."/>
            <person name="Uehling J."/>
            <person name="Grigoriev I.V."/>
            <person name="Vagvolgyi C."/>
            <person name="Papp T."/>
            <person name="Martin F.M."/>
            <person name="Miettinen O."/>
            <person name="Hibbett D.S."/>
            <person name="Nagy L.G."/>
        </authorList>
    </citation>
    <scope>NUCLEOTIDE SEQUENCE [LARGE SCALE GENOMIC DNA]</scope>
    <source>
        <strain evidence="4 5">CBS 166.37</strain>
    </source>
</reference>
<dbReference type="EMBL" id="ML213620">
    <property type="protein sequence ID" value="TFK35567.1"/>
    <property type="molecule type" value="Genomic_DNA"/>
</dbReference>
<feature type="compositionally biased region" description="Polar residues" evidence="1">
    <location>
        <begin position="724"/>
        <end position="736"/>
    </location>
</feature>
<feature type="region of interest" description="Disordered" evidence="1">
    <location>
        <begin position="692"/>
        <end position="765"/>
    </location>
</feature>
<dbReference type="AlphaFoldDB" id="A0A5C3LSI6"/>
<keyword evidence="2" id="KW-0472">Membrane</keyword>
<sequence>MDEKRRSNPTITIPAPVRSGNKPWSSEDPYQHPLPKPTEDPWETCHILAKKYDKEMCSAWKDEVDKLLIFAGLFSATVTSFGVESYKMLQDDPTETSAQLLSEVVWQLNRINDSSNVSSSSTPTVPSLAVSPMAVRVNICWFLSLALSLTTVLIGILCLQWLREYQREGSLISKDAFSLREMRYHGLSVWKVPTILAALPLLLQTALVLFFAGLLDLLWFLDWKVALPITVAVGATCLFLLATTILPSLQCFYAENSSFALAQCPYKSPQSWAFHHIACALYSTFSTINYNIGRIIWGSRKKFSFLDLPAGKDWYDFDMFWRDKRDTSLEDVDSGLGLLWVALTRVQNLVAIYCITHCLQDVTSLVASKTIRSLDHSLRLPDDVGNSDSQIDQDFRSAYVLAYFVKLNGRIRQPLTPHRFELFVRLMHSGRKNIDAVRSIFPADSLKFIDDLPSSSKIQLLGCLRISLARDQAIEGDWILARLVVSAMLECDCWRSDHFLGQTLQSFNITLQLLIRQSPDNIQERRMKYCVRFITDLYNCTLSGIPQEKRFHGFETTLASLINYLQGSMSDMDTITYGTKASQNRTKFHWDLVVANLVPKYIPRQHHLQPNRISAPQAVPQTPTTYSEVAHQPTSRDEHAGGLWYDGSSLVRSSRRFGGSQLDLHKAWVVDEGRARRSTIVWSADSLAHVQEEDSVFEEEDTTEEVLEQEQEQEQEQKNETDQSIMETSIPVNNPASHGKDEGIGLPSPPKPRITIPEDVDLTEEPEPISYEFPEETVDMDGLEVDFFMSNTDISAGQDECTDIP</sequence>
<dbReference type="OrthoDB" id="3235960at2759"/>
<protein>
    <recommendedName>
        <fullName evidence="3">DUF6535 domain-containing protein</fullName>
    </recommendedName>
</protein>
<keyword evidence="2" id="KW-1133">Transmembrane helix</keyword>
<feature type="transmembrane region" description="Helical" evidence="2">
    <location>
        <begin position="195"/>
        <end position="218"/>
    </location>
</feature>
<keyword evidence="5" id="KW-1185">Reference proteome</keyword>
<dbReference type="Proteomes" id="UP000308652">
    <property type="component" value="Unassembled WGS sequence"/>
</dbReference>
<dbReference type="InterPro" id="IPR045338">
    <property type="entry name" value="DUF6535"/>
</dbReference>
<accession>A0A5C3LSI6</accession>
<name>A0A5C3LSI6_9AGAR</name>
<keyword evidence="2" id="KW-0812">Transmembrane</keyword>
<dbReference type="Pfam" id="PF20153">
    <property type="entry name" value="DUF6535"/>
    <property type="match status" value="1"/>
</dbReference>
<evidence type="ECO:0000313" key="5">
    <source>
        <dbReference type="Proteomes" id="UP000308652"/>
    </source>
</evidence>
<evidence type="ECO:0000313" key="4">
    <source>
        <dbReference type="EMBL" id="TFK35567.1"/>
    </source>
</evidence>
<feature type="transmembrane region" description="Helical" evidence="2">
    <location>
        <begin position="139"/>
        <end position="162"/>
    </location>
</feature>
<organism evidence="4 5">
    <name type="scientific">Crucibulum laeve</name>
    <dbReference type="NCBI Taxonomy" id="68775"/>
    <lineage>
        <taxon>Eukaryota</taxon>
        <taxon>Fungi</taxon>
        <taxon>Dikarya</taxon>
        <taxon>Basidiomycota</taxon>
        <taxon>Agaricomycotina</taxon>
        <taxon>Agaricomycetes</taxon>
        <taxon>Agaricomycetidae</taxon>
        <taxon>Agaricales</taxon>
        <taxon>Agaricineae</taxon>
        <taxon>Nidulariaceae</taxon>
        <taxon>Crucibulum</taxon>
    </lineage>
</organism>
<evidence type="ECO:0000256" key="2">
    <source>
        <dbReference type="SAM" id="Phobius"/>
    </source>
</evidence>
<feature type="region of interest" description="Disordered" evidence="1">
    <location>
        <begin position="1"/>
        <end position="37"/>
    </location>
</feature>
<gene>
    <name evidence="4" type="ORF">BDQ12DRAFT_635008</name>
</gene>